<organism evidence="1 2">
    <name type="scientific">Chromobacterium paludis</name>
    <dbReference type="NCBI Taxonomy" id="2605945"/>
    <lineage>
        <taxon>Bacteria</taxon>
        <taxon>Pseudomonadati</taxon>
        <taxon>Pseudomonadota</taxon>
        <taxon>Betaproteobacteria</taxon>
        <taxon>Neisseriales</taxon>
        <taxon>Chromobacteriaceae</taxon>
        <taxon>Chromobacterium</taxon>
    </lineage>
</organism>
<dbReference type="EMBL" id="CP043473">
    <property type="protein sequence ID" value="QEL54994.1"/>
    <property type="molecule type" value="Genomic_DNA"/>
</dbReference>
<proteinExistence type="predicted"/>
<reference evidence="1 2" key="1">
    <citation type="submission" date="2019-08" db="EMBL/GenBank/DDBJ databases">
        <title>Chromobacterium paludis, a novel bacterium isolated from a Maryland marsh pond.</title>
        <authorList>
            <person name="Blackburn M.B."/>
            <person name="Gundersen-Rindal D.E."/>
        </authorList>
    </citation>
    <scope>NUCLEOTIDE SEQUENCE [LARGE SCALE GENOMIC DNA]</scope>
    <source>
        <strain evidence="2">IIBBL 257-1</strain>
    </source>
</reference>
<evidence type="ECO:0000313" key="2">
    <source>
        <dbReference type="Proteomes" id="UP000322079"/>
    </source>
</evidence>
<name>A0A5C1DE05_9NEIS</name>
<sequence>MRDPQGSIRFEQDQAIRSLRTPLTDSHFLKTHHARKLVEQGALLDFQFHDAQTITSPRLPFISYPHEWSQSQLYDAARLTQDINRDLAENGWELKDASAWNILFQGCQPVFCDHLSFRAIAPSCHKQTDLPTHPDLR</sequence>
<keyword evidence="2" id="KW-1185">Reference proteome</keyword>
<gene>
    <name evidence="1" type="ORF">FYK34_05150</name>
</gene>
<protein>
    <submittedName>
        <fullName evidence="1">Uncharacterized protein</fullName>
    </submittedName>
</protein>
<dbReference type="AlphaFoldDB" id="A0A5C1DE05"/>
<dbReference type="Proteomes" id="UP000322079">
    <property type="component" value="Chromosome"/>
</dbReference>
<accession>A0A5C1DE05</accession>
<dbReference type="KEGG" id="chrm:FYK34_05150"/>
<evidence type="ECO:0000313" key="1">
    <source>
        <dbReference type="EMBL" id="QEL54994.1"/>
    </source>
</evidence>
<dbReference type="RefSeq" id="WP_149295365.1">
    <property type="nucleotide sequence ID" value="NZ_CP043473.1"/>
</dbReference>